<dbReference type="AlphaFoldDB" id="A0A9N9VHV6"/>
<name>A0A9N9VHV6_9HYPO</name>
<sequence length="249" mass="26645">MKKLLLLGGMTADVTTLYYNIITRTVRNRLGPRRGPKLYLYSTDLEEMIGYAGKGDWDSFAREYTGPVASLRNEIDGVVICAILAHKASEQISQAVAPGGGSVLHIADFLAAHIKSKYPHIQRLGLLGPKATMLSRDDPNWFIGPLENPENGFTVLVPDSEASLNEVNRGMLEEVAKGAAAVTESTRDMFVREAKALIGRGAQAIILGSTDLGFVLGQDNLGDGVPVIEPAAVHAEAVANWACDGDTGQ</sequence>
<dbReference type="InterPro" id="IPR001920">
    <property type="entry name" value="Asp/Glu_race"/>
</dbReference>
<dbReference type="OrthoDB" id="309640at2759"/>
<dbReference type="SUPFAM" id="SSF53681">
    <property type="entry name" value="Aspartate/glutamate racemase"/>
    <property type="match status" value="2"/>
</dbReference>
<dbReference type="GO" id="GO:0047661">
    <property type="term" value="F:amino-acid racemase activity"/>
    <property type="evidence" value="ECO:0007669"/>
    <property type="project" value="InterPro"/>
</dbReference>
<keyword evidence="2" id="KW-1185">Reference proteome</keyword>
<dbReference type="InterPro" id="IPR015942">
    <property type="entry name" value="Asp/Glu/hydantoin_racemase"/>
</dbReference>
<organism evidence="1 2">
    <name type="scientific">Clonostachys rhizophaga</name>
    <dbReference type="NCBI Taxonomy" id="160324"/>
    <lineage>
        <taxon>Eukaryota</taxon>
        <taxon>Fungi</taxon>
        <taxon>Dikarya</taxon>
        <taxon>Ascomycota</taxon>
        <taxon>Pezizomycotina</taxon>
        <taxon>Sordariomycetes</taxon>
        <taxon>Hypocreomycetidae</taxon>
        <taxon>Hypocreales</taxon>
        <taxon>Bionectriaceae</taxon>
        <taxon>Clonostachys</taxon>
    </lineage>
</organism>
<comment type="caution">
    <text evidence="1">The sequence shown here is derived from an EMBL/GenBank/DDBJ whole genome shotgun (WGS) entry which is preliminary data.</text>
</comment>
<dbReference type="EMBL" id="CABFNQ020000694">
    <property type="protein sequence ID" value="CAH0023812.1"/>
    <property type="molecule type" value="Genomic_DNA"/>
</dbReference>
<dbReference type="Proteomes" id="UP000696573">
    <property type="component" value="Unassembled WGS sequence"/>
</dbReference>
<dbReference type="Gene3D" id="3.40.50.1860">
    <property type="match status" value="2"/>
</dbReference>
<evidence type="ECO:0000313" key="1">
    <source>
        <dbReference type="EMBL" id="CAH0023812.1"/>
    </source>
</evidence>
<gene>
    <name evidence="1" type="ORF">CRHIZ90672A_00000222</name>
</gene>
<evidence type="ECO:0000313" key="2">
    <source>
        <dbReference type="Proteomes" id="UP000696573"/>
    </source>
</evidence>
<proteinExistence type="predicted"/>
<protein>
    <recommendedName>
        <fullName evidence="3">Aspartate racemase</fullName>
    </recommendedName>
</protein>
<evidence type="ECO:0008006" key="3">
    <source>
        <dbReference type="Google" id="ProtNLM"/>
    </source>
</evidence>
<dbReference type="Pfam" id="PF01177">
    <property type="entry name" value="Asp_Glu_race"/>
    <property type="match status" value="1"/>
</dbReference>
<accession>A0A9N9VHV6</accession>
<reference evidence="1" key="1">
    <citation type="submission" date="2021-10" db="EMBL/GenBank/DDBJ databases">
        <authorList>
            <person name="Piombo E."/>
        </authorList>
    </citation>
    <scope>NUCLEOTIDE SEQUENCE</scope>
</reference>